<dbReference type="Proteomes" id="UP000198625">
    <property type="component" value="Unassembled WGS sequence"/>
</dbReference>
<sequence>MDTEKNPMKFKKLEEVLGGGYNSLKRLEEIFSLNMGTEVSEICGLNLECSKLLIVILESVVRRQIGTLKWEVANSFFYKTNVIEENKSDIDLVFFSIDRSSLSYGDIFIYCYNSIMHDNCILFYSMVYTLMSKISIYERLFFSDYYIASNILEKLYKAIPEGNNVNNIKQQLTVENEFPMLFNDYCNQKCIPSGGMVTTQNDFSYIMKSKYEINGQLYLAQLDYDFNMALKAKNLRPVIIEIDNYINTRKGKEDSKVWEYLARSILLDFVGNMNFNWNIDLSKDLLMCFCGLSQDLIYRDEVSVIEYNKQINNLVHIILGIIGNILSSELFYSSKSYLLPELSTFLINLYHMFPFDKILDFIKEKIIPHLGNYQHHVQNYVHILSEKRYGTENEMMISTDVEHFKQSIIKDVYIKVKDEVERYIIISLYVGMAEDSLIKVGLSFYNNKDEKIVIGQNPNDYMEIEVSSIGDVDGVYGFEVTILNIKNVSKVEAKILSDTCQKNSDNNLSYDGYENAIGNNKNPDKQDHGACYIATKVYGSYDAPEVLTLRCFRDEVLSNHGVGRMFIKLYYLLSPQISKRLNKDSKISTLIRMILNKLINIIEKYLK</sequence>
<dbReference type="AlphaFoldDB" id="A0A1H3RDV6"/>
<reference evidence="1 2" key="1">
    <citation type="submission" date="2016-10" db="EMBL/GenBank/DDBJ databases">
        <authorList>
            <person name="de Groot N.N."/>
        </authorList>
    </citation>
    <scope>NUCLEOTIDE SEQUENCE [LARGE SCALE GENOMIC DNA]</scope>
    <source>
        <strain evidence="1 2">DSM 21650</strain>
    </source>
</reference>
<dbReference type="STRING" id="415015.SAMN05660462_02335"/>
<dbReference type="RefSeq" id="WP_091731460.1">
    <property type="nucleotide sequence ID" value="NZ_FNQE01000027.1"/>
</dbReference>
<evidence type="ECO:0000313" key="1">
    <source>
        <dbReference type="EMBL" id="SDZ24012.1"/>
    </source>
</evidence>
<evidence type="ECO:0000313" key="2">
    <source>
        <dbReference type="Proteomes" id="UP000198625"/>
    </source>
</evidence>
<gene>
    <name evidence="1" type="ORF">SAMN05660462_02335</name>
</gene>
<keyword evidence="2" id="KW-1185">Reference proteome</keyword>
<dbReference type="OrthoDB" id="7056196at2"/>
<dbReference type="NCBIfam" id="NF041770">
    <property type="entry name" value="CFI_box_CTERM"/>
    <property type="match status" value="1"/>
</dbReference>
<dbReference type="InterPro" id="IPR049886">
    <property type="entry name" value="CFI_box_CTERM_dom"/>
</dbReference>
<name>A0A1H3RDV6_9FIRM</name>
<accession>A0A1H3RDV6</accession>
<organism evidence="1 2">
    <name type="scientific">Proteiniborus ethanoligenes</name>
    <dbReference type="NCBI Taxonomy" id="415015"/>
    <lineage>
        <taxon>Bacteria</taxon>
        <taxon>Bacillati</taxon>
        <taxon>Bacillota</taxon>
        <taxon>Clostridia</taxon>
        <taxon>Eubacteriales</taxon>
        <taxon>Proteiniborus</taxon>
    </lineage>
</organism>
<dbReference type="EMBL" id="FNQE01000027">
    <property type="protein sequence ID" value="SDZ24012.1"/>
    <property type="molecule type" value="Genomic_DNA"/>
</dbReference>
<proteinExistence type="predicted"/>
<protein>
    <submittedName>
        <fullName evidence="1">Uncharacterized protein</fullName>
    </submittedName>
</protein>